<dbReference type="InterPro" id="IPR000210">
    <property type="entry name" value="BTB/POZ_dom"/>
</dbReference>
<dbReference type="Proteomes" id="UP000483672">
    <property type="component" value="Unassembled WGS sequence"/>
</dbReference>
<dbReference type="EMBL" id="WIWT01000039">
    <property type="protein sequence ID" value="KAF3210129.1"/>
    <property type="molecule type" value="Genomic_DNA"/>
</dbReference>
<evidence type="ECO:0000313" key="7">
    <source>
        <dbReference type="Proteomes" id="UP000614610"/>
    </source>
</evidence>
<protein>
    <recommendedName>
        <fullName evidence="1">BTB domain-containing protein</fullName>
    </recommendedName>
</protein>
<evidence type="ECO:0000313" key="4">
    <source>
        <dbReference type="EMBL" id="KAF3225314.1"/>
    </source>
</evidence>
<dbReference type="Proteomes" id="UP000614610">
    <property type="component" value="Unassembled WGS sequence"/>
</dbReference>
<comment type="caution">
    <text evidence="3">The sequence shown here is derived from an EMBL/GenBank/DDBJ whole genome shotgun (WGS) entry which is preliminary data.</text>
</comment>
<name>A0A6G1MD94_ORBOL</name>
<dbReference type="AlphaFoldDB" id="A0A6G1MD94"/>
<gene>
    <name evidence="2" type="ORF">TWF106_011452</name>
    <name evidence="4" type="ORF">TWF191_005364</name>
    <name evidence="3" type="ORF">TWF679_006877</name>
</gene>
<accession>A0A6G1MD94</accession>
<dbReference type="CDD" id="cd18186">
    <property type="entry name" value="BTB_POZ_ZBTB_KLHL-like"/>
    <property type="match status" value="1"/>
</dbReference>
<dbReference type="Pfam" id="PF00651">
    <property type="entry name" value="BTB"/>
    <property type="match status" value="1"/>
</dbReference>
<dbReference type="Proteomes" id="UP000472727">
    <property type="component" value="Unassembled WGS sequence"/>
</dbReference>
<dbReference type="OrthoDB" id="6359816at2759"/>
<proteinExistence type="predicted"/>
<feature type="domain" description="BTB" evidence="1">
    <location>
        <begin position="14"/>
        <end position="81"/>
    </location>
</feature>
<dbReference type="PROSITE" id="PS50097">
    <property type="entry name" value="BTB"/>
    <property type="match status" value="1"/>
</dbReference>
<evidence type="ECO:0000313" key="5">
    <source>
        <dbReference type="Proteomes" id="UP000472727"/>
    </source>
</evidence>
<dbReference type="PANTHER" id="PTHR45632">
    <property type="entry name" value="LD33804P"/>
    <property type="match status" value="1"/>
</dbReference>
<evidence type="ECO:0000259" key="1">
    <source>
        <dbReference type="PROSITE" id="PS50097"/>
    </source>
</evidence>
<evidence type="ECO:0000313" key="6">
    <source>
        <dbReference type="Proteomes" id="UP000483672"/>
    </source>
</evidence>
<dbReference type="EMBL" id="WIWS01000093">
    <property type="protein sequence ID" value="KAF3208348.1"/>
    <property type="molecule type" value="Genomic_DNA"/>
</dbReference>
<dbReference type="SUPFAM" id="SSF54695">
    <property type="entry name" value="POZ domain"/>
    <property type="match status" value="1"/>
</dbReference>
<reference evidence="5 6" key="1">
    <citation type="submission" date="2019-06" db="EMBL/GenBank/DDBJ databases">
        <authorList>
            <person name="Palmer J.M."/>
        </authorList>
    </citation>
    <scope>NUCLEOTIDE SEQUENCE</scope>
    <source>
        <strain evidence="2 5">TWF106</strain>
        <strain evidence="4 6">TWF191</strain>
        <strain evidence="3">TWF679</strain>
    </source>
</reference>
<organism evidence="3 7">
    <name type="scientific">Orbilia oligospora</name>
    <name type="common">Nematode-trapping fungus</name>
    <name type="synonym">Arthrobotrys oligospora</name>
    <dbReference type="NCBI Taxonomy" id="2813651"/>
    <lineage>
        <taxon>Eukaryota</taxon>
        <taxon>Fungi</taxon>
        <taxon>Dikarya</taxon>
        <taxon>Ascomycota</taxon>
        <taxon>Pezizomycotina</taxon>
        <taxon>Orbiliomycetes</taxon>
        <taxon>Orbiliales</taxon>
        <taxon>Orbiliaceae</taxon>
        <taxon>Orbilia</taxon>
    </lineage>
</organism>
<dbReference type="SMART" id="SM00225">
    <property type="entry name" value="BTB"/>
    <property type="match status" value="1"/>
</dbReference>
<evidence type="ECO:0000313" key="2">
    <source>
        <dbReference type="EMBL" id="KAF3208348.1"/>
    </source>
</evidence>
<dbReference type="InterPro" id="IPR011333">
    <property type="entry name" value="SKP1/BTB/POZ_sf"/>
</dbReference>
<sequence>MSFKETPFYTFAPPDITLVAKDQAFRVHDYVLSPQSEFFKTALQSETKEAYERCIKISEIQPNVMTEVLNWLYRAPLTSPLDTGDTAFSASSVAKMKEILQAHEFLQIKGATREYCKFIEDELQKLGTDPTVRHPHEDGSGTFLTFHRNYTSNIAELLNEIYRSGCTVSKEAIARLVATISYDNNGHESRLSRFATAVEKLQDPDGRFFRDISLALIALGTAR</sequence>
<dbReference type="EMBL" id="WIPF01000028">
    <property type="protein sequence ID" value="KAF3225314.1"/>
    <property type="molecule type" value="Genomic_DNA"/>
</dbReference>
<evidence type="ECO:0000313" key="3">
    <source>
        <dbReference type="EMBL" id="KAF3210129.1"/>
    </source>
</evidence>
<dbReference type="Gene3D" id="3.30.710.10">
    <property type="entry name" value="Potassium Channel Kv1.1, Chain A"/>
    <property type="match status" value="1"/>
</dbReference>